<dbReference type="InterPro" id="IPR017452">
    <property type="entry name" value="GPCR_Rhodpsn_7TM"/>
</dbReference>
<accession>A0A8M1QQQ4</accession>
<dbReference type="GO" id="GO:0050911">
    <property type="term" value="P:detection of chemical stimulus involved in sensory perception of smell"/>
    <property type="evidence" value="ECO:0000318"/>
    <property type="project" value="GO_Central"/>
</dbReference>
<dbReference type="Pfam" id="PF13853">
    <property type="entry name" value="7tm_4"/>
    <property type="match status" value="1"/>
</dbReference>
<evidence type="ECO:0000256" key="14">
    <source>
        <dbReference type="RuleBase" id="RU363047"/>
    </source>
</evidence>
<dbReference type="Gene3D" id="1.20.1070.10">
    <property type="entry name" value="Rhodopsin 7-helix transmembrane proteins"/>
    <property type="match status" value="1"/>
</dbReference>
<reference evidence="16" key="1">
    <citation type="journal article" date="2013" name="Nature">
        <title>The zebrafish reference genome sequence and its relationship to the human genome.</title>
        <authorList>
            <consortium name="Genome Reference Consortium Zebrafish"/>
            <person name="Howe K."/>
            <person name="Clark M.D."/>
            <person name="Torroja C.F."/>
            <person name="Torrance J."/>
            <person name="Berthelot C."/>
            <person name="Muffato M."/>
            <person name="Collins J.E."/>
            <person name="Humphray S."/>
            <person name="McLaren K."/>
            <person name="Matthews L."/>
            <person name="McLaren S."/>
            <person name="Sealy I."/>
            <person name="Caccamo M."/>
            <person name="Churcher C."/>
            <person name="Scott C."/>
            <person name="Barrett J.C."/>
            <person name="Koch R."/>
            <person name="Rauch G.J."/>
            <person name="White S."/>
            <person name="Chow W."/>
            <person name="Kilian B."/>
            <person name="Quintais L.T."/>
            <person name="Guerra-Assuncao J.A."/>
            <person name="Zhou Y."/>
            <person name="Gu Y."/>
            <person name="Yen J."/>
            <person name="Vogel J.H."/>
            <person name="Eyre T."/>
            <person name="Redmond S."/>
            <person name="Banerjee R."/>
            <person name="Chi J."/>
            <person name="Fu B."/>
            <person name="Langley E."/>
            <person name="Maguire S.F."/>
            <person name="Laird G.K."/>
            <person name="Lloyd D."/>
            <person name="Kenyon E."/>
            <person name="Donaldson S."/>
            <person name="Sehra H."/>
            <person name="Almeida-King J."/>
            <person name="Loveland J."/>
            <person name="Trevanion S."/>
            <person name="Jones M."/>
            <person name="Quail M."/>
            <person name="Willey D."/>
            <person name="Hunt A."/>
            <person name="Burton J."/>
            <person name="Sims S."/>
            <person name="McLay K."/>
            <person name="Plumb B."/>
            <person name="Davis J."/>
            <person name="Clee C."/>
            <person name="Oliver K."/>
            <person name="Clark R."/>
            <person name="Riddle C."/>
            <person name="Elliot D."/>
            <person name="Eliott D."/>
            <person name="Threadgold G."/>
            <person name="Harden G."/>
            <person name="Ware D."/>
            <person name="Begum S."/>
            <person name="Mortimore B."/>
            <person name="Mortimer B."/>
            <person name="Kerry G."/>
            <person name="Heath P."/>
            <person name="Phillimore B."/>
            <person name="Tracey A."/>
            <person name="Corby N."/>
            <person name="Dunn M."/>
            <person name="Johnson C."/>
            <person name="Wood J."/>
            <person name="Clark S."/>
            <person name="Pelan S."/>
            <person name="Griffiths G."/>
            <person name="Smith M."/>
            <person name="Glithero R."/>
            <person name="Howden P."/>
            <person name="Barker N."/>
            <person name="Lloyd C."/>
            <person name="Stevens C."/>
            <person name="Harley J."/>
            <person name="Holt K."/>
            <person name="Panagiotidis G."/>
            <person name="Lovell J."/>
            <person name="Beasley H."/>
            <person name="Henderson C."/>
            <person name="Gordon D."/>
            <person name="Auger K."/>
            <person name="Wright D."/>
            <person name="Collins J."/>
            <person name="Raisen C."/>
            <person name="Dyer L."/>
            <person name="Leung K."/>
            <person name="Robertson L."/>
            <person name="Ambridge K."/>
            <person name="Leongamornlert D."/>
            <person name="McGuire S."/>
            <person name="Gilderthorp R."/>
            <person name="Griffiths C."/>
            <person name="Manthravadi D."/>
            <person name="Nichol S."/>
            <person name="Barker G."/>
            <person name="Whitehead S."/>
            <person name="Kay M."/>
            <person name="Brown J."/>
            <person name="Murnane C."/>
            <person name="Gray E."/>
            <person name="Humphries M."/>
            <person name="Sycamore N."/>
            <person name="Barker D."/>
            <person name="Saunders D."/>
            <person name="Wallis J."/>
            <person name="Babbage A."/>
            <person name="Hammond S."/>
            <person name="Mashreghi-Mohammadi M."/>
            <person name="Barr L."/>
            <person name="Martin S."/>
            <person name="Wray P."/>
            <person name="Ellington A."/>
            <person name="Matthews N."/>
            <person name="Ellwood M."/>
            <person name="Woodmansey R."/>
            <person name="Clark G."/>
            <person name="Cooper J."/>
            <person name="Cooper J."/>
            <person name="Tromans A."/>
            <person name="Grafham D."/>
            <person name="Skuce C."/>
            <person name="Pandian R."/>
            <person name="Andrews R."/>
            <person name="Harrison E."/>
            <person name="Kimberley A."/>
            <person name="Garnett J."/>
            <person name="Fosker N."/>
            <person name="Hall R."/>
            <person name="Garner P."/>
            <person name="Kelly D."/>
            <person name="Bird C."/>
            <person name="Palmer S."/>
            <person name="Gehring I."/>
            <person name="Berger A."/>
            <person name="Dooley C.M."/>
            <person name="Ersan-Urun Z."/>
            <person name="Eser C."/>
            <person name="Geiger H."/>
            <person name="Geisler M."/>
            <person name="Karotki L."/>
            <person name="Kirn A."/>
            <person name="Konantz J."/>
            <person name="Konantz M."/>
            <person name="Oberlander M."/>
            <person name="Rudolph-Geiger S."/>
            <person name="Teucke M."/>
            <person name="Lanz C."/>
            <person name="Raddatz G."/>
            <person name="Osoegawa K."/>
            <person name="Zhu B."/>
            <person name="Rapp A."/>
            <person name="Widaa S."/>
            <person name="Langford C."/>
            <person name="Yang F."/>
            <person name="Schuster S.C."/>
            <person name="Carter N.P."/>
            <person name="Harrow J."/>
            <person name="Ning Z."/>
            <person name="Herrero J."/>
            <person name="Searle S.M."/>
            <person name="Enright A."/>
            <person name="Geisler R."/>
            <person name="Plasterk R.H."/>
            <person name="Lee C."/>
            <person name="Westerfield M."/>
            <person name="de Jong P.J."/>
            <person name="Zon L.I."/>
            <person name="Postlethwait J.H."/>
            <person name="Nusslein-Volhard C."/>
            <person name="Hubbard T.J."/>
            <person name="Roest Crollius H."/>
            <person name="Rogers J."/>
            <person name="Stemple D.L."/>
        </authorList>
    </citation>
    <scope>NUCLEOTIDE SEQUENCE [LARGE SCALE GENOMIC DNA]</scope>
    <source>
        <strain evidence="16">Tuebingen</strain>
    </source>
</reference>
<evidence type="ECO:0000313" key="18">
    <source>
        <dbReference type="ZFIN" id="ZDB-GENE-131121-386"/>
    </source>
</evidence>
<keyword evidence="11" id="KW-0325">Glycoprotein</keyword>
<dbReference type="ZFIN" id="ZDB-GENE-131121-386">
    <property type="gene designation" value="or63h1"/>
</dbReference>
<dbReference type="PaxDb" id="7955-ENSDARP00000129679"/>
<evidence type="ECO:0000313" key="17">
    <source>
        <dbReference type="ZFIN" id="ZDB-GENE-070806-84"/>
    </source>
</evidence>
<evidence type="ECO:0000256" key="4">
    <source>
        <dbReference type="ARBA" id="ARBA00022692"/>
    </source>
</evidence>
<evidence type="ECO:0000256" key="3">
    <source>
        <dbReference type="ARBA" id="ARBA00022606"/>
    </source>
</evidence>
<dbReference type="PANTHER" id="PTHR26451:SF885">
    <property type="entry name" value="OLFACTORY RECEPTOR"/>
    <property type="match status" value="1"/>
</dbReference>
<keyword evidence="3 14" id="KW-0716">Sensory transduction</keyword>
<dbReference type="CTD" id="100148597"/>
<feature type="transmembrane region" description="Helical" evidence="14">
    <location>
        <begin position="58"/>
        <end position="77"/>
    </location>
</feature>
<dbReference type="ZFIN" id="ZDB-GENE-070806-84">
    <property type="gene designation" value="or63a2"/>
</dbReference>
<evidence type="ECO:0000313" key="16">
    <source>
        <dbReference type="Ensembl" id="ENSDARP00000137773"/>
    </source>
</evidence>
<evidence type="ECO:0000256" key="10">
    <source>
        <dbReference type="ARBA" id="ARBA00023170"/>
    </source>
</evidence>
<keyword evidence="4 13" id="KW-0812">Transmembrane</keyword>
<dbReference type="GeneID" id="100148597"/>
<dbReference type="OMA" id="HVLCYKM"/>
<feature type="transmembrane region" description="Helical" evidence="14">
    <location>
        <begin position="269"/>
        <end position="292"/>
    </location>
</feature>
<sequence>MENGANFTFIRLTGYLNLNFKMKYFLFAVLTVLYSTIIFANSFLIGVICLAKILHKPMYMFLCSLFVNELYGSTALFPSLQVNLLLNDNTISLVYCYLQIFCLCTYAMIEFCNLAVMSFDRYVSICYPLQYNRIMTPFRVGLLIALVWIYCFIGFFILLSFNSKSQLCGNVMEKVWCDNYLFVNLACSKSSLHNAYGIYLTVMTAVIPLALIFYSYTRIIKICLSFSKEAKKKALSTCTPHIISLLNFTFGCFFETLQSRFDEIRTPALIRVIVSLYLLMCQPLLNPILYAVRLKNIRLVCKNLVLSKIGIA</sequence>
<dbReference type="GO" id="GO:0004930">
    <property type="term" value="F:G protein-coupled receptor activity"/>
    <property type="evidence" value="ECO:0007669"/>
    <property type="project" value="UniProtKB-KW"/>
</dbReference>
<feature type="domain" description="G-protein coupled receptors family 1 profile" evidence="15">
    <location>
        <begin position="40"/>
        <end position="290"/>
    </location>
</feature>
<dbReference type="eggNOG" id="ENOG502QVH7">
    <property type="taxonomic scope" value="Eukaryota"/>
</dbReference>
<evidence type="ECO:0000256" key="12">
    <source>
        <dbReference type="ARBA" id="ARBA00023224"/>
    </source>
</evidence>
<keyword evidence="8 14" id="KW-0472">Membrane</keyword>
<dbReference type="PROSITE" id="PS00237">
    <property type="entry name" value="G_PROTEIN_RECEP_F1_1"/>
    <property type="match status" value="1"/>
</dbReference>
<evidence type="ECO:0000256" key="2">
    <source>
        <dbReference type="ARBA" id="ARBA00022475"/>
    </source>
</evidence>
<keyword evidence="5 14" id="KW-0552">Olfaction</keyword>
<protein>
    <recommendedName>
        <fullName evidence="14">Olfactory receptor</fullName>
    </recommendedName>
</protein>
<keyword evidence="7 13" id="KW-0297">G-protein coupled receptor</keyword>
<evidence type="ECO:0000256" key="9">
    <source>
        <dbReference type="ARBA" id="ARBA00023157"/>
    </source>
</evidence>
<comment type="similarity">
    <text evidence="13">Belongs to the G-protein coupled receptor 1 family.</text>
</comment>
<evidence type="ECO:0000256" key="7">
    <source>
        <dbReference type="ARBA" id="ARBA00023040"/>
    </source>
</evidence>
<dbReference type="GO" id="GO:0004984">
    <property type="term" value="F:olfactory receptor activity"/>
    <property type="evidence" value="ECO:0000318"/>
    <property type="project" value="GO_Central"/>
</dbReference>
<accession>A0A0R4IUN5</accession>
<evidence type="ECO:0000256" key="1">
    <source>
        <dbReference type="ARBA" id="ARBA00004651"/>
    </source>
</evidence>
<keyword evidence="12 13" id="KW-0807">Transducer</keyword>
<organism evidence="16">
    <name type="scientific">Danio rerio</name>
    <name type="common">Zebrafish</name>
    <name type="synonym">Brachydanio rerio</name>
    <dbReference type="NCBI Taxonomy" id="7955"/>
    <lineage>
        <taxon>Eukaryota</taxon>
        <taxon>Metazoa</taxon>
        <taxon>Chordata</taxon>
        <taxon>Craniata</taxon>
        <taxon>Vertebrata</taxon>
        <taxon>Euteleostomi</taxon>
        <taxon>Actinopterygii</taxon>
        <taxon>Neopterygii</taxon>
        <taxon>Teleostei</taxon>
        <taxon>Ostariophysi</taxon>
        <taxon>Cypriniformes</taxon>
        <taxon>Danionidae</taxon>
        <taxon>Danioninae</taxon>
        <taxon>Danio</taxon>
    </lineage>
</organism>
<evidence type="ECO:0000256" key="5">
    <source>
        <dbReference type="ARBA" id="ARBA00022725"/>
    </source>
</evidence>
<dbReference type="InterPro" id="IPR000276">
    <property type="entry name" value="GPCR_Rhodpsn"/>
</dbReference>
<feature type="transmembrane region" description="Helical" evidence="14">
    <location>
        <begin position="238"/>
        <end position="257"/>
    </location>
</feature>
<dbReference type="InterPro" id="IPR000725">
    <property type="entry name" value="Olfact_rcpt"/>
</dbReference>
<dbReference type="PANTHER" id="PTHR26451">
    <property type="entry name" value="G_PROTEIN_RECEP_F1_2 DOMAIN-CONTAINING PROTEIN"/>
    <property type="match status" value="1"/>
</dbReference>
<feature type="transmembrane region" description="Helical" evidence="14">
    <location>
        <begin position="140"/>
        <end position="161"/>
    </location>
</feature>
<evidence type="ECO:0000256" key="6">
    <source>
        <dbReference type="ARBA" id="ARBA00022989"/>
    </source>
</evidence>
<dbReference type="AGR" id="ZFIN:ZDB-GENE-131121-386"/>
<dbReference type="PRINTS" id="PR00237">
    <property type="entry name" value="GPCRRHODOPSN"/>
</dbReference>
<dbReference type="AlphaFoldDB" id="A0A0R4IUN5"/>
<evidence type="ECO:0000256" key="8">
    <source>
        <dbReference type="ARBA" id="ARBA00023136"/>
    </source>
</evidence>
<evidence type="ECO:0000256" key="13">
    <source>
        <dbReference type="RuleBase" id="RU000688"/>
    </source>
</evidence>
<dbReference type="InterPro" id="IPR052921">
    <property type="entry name" value="GPCR1_Superfamily_Member"/>
</dbReference>
<dbReference type="KEGG" id="dre:100148597"/>
<dbReference type="FunFam" id="1.20.1070.10:FF:000024">
    <property type="entry name" value="Olfactory receptor"/>
    <property type="match status" value="1"/>
</dbReference>
<evidence type="ECO:0000256" key="11">
    <source>
        <dbReference type="ARBA" id="ARBA00023180"/>
    </source>
</evidence>
<dbReference type="GO" id="GO:0016020">
    <property type="term" value="C:membrane"/>
    <property type="evidence" value="ECO:0000318"/>
    <property type="project" value="GO_Central"/>
</dbReference>
<dbReference type="PRINTS" id="PR00245">
    <property type="entry name" value="OLFACTORYR"/>
</dbReference>
<name>A0A0R4IUN5_DANRE</name>
<dbReference type="GO" id="GO:0005886">
    <property type="term" value="C:plasma membrane"/>
    <property type="evidence" value="ECO:0007669"/>
    <property type="project" value="UniProtKB-SubCell"/>
</dbReference>
<evidence type="ECO:0000259" key="15">
    <source>
        <dbReference type="PROSITE" id="PS50262"/>
    </source>
</evidence>
<keyword evidence="10 13" id="KW-0675">Receptor</keyword>
<keyword evidence="2 14" id="KW-1003">Cell membrane</keyword>
<dbReference type="SUPFAM" id="SSF81321">
    <property type="entry name" value="Family A G protein-coupled receptor-like"/>
    <property type="match status" value="1"/>
</dbReference>
<feature type="transmembrane region" description="Helical" evidence="14">
    <location>
        <begin position="24"/>
        <end position="51"/>
    </location>
</feature>
<dbReference type="GeneTree" id="ENSGT00950000183048"/>
<feature type="transmembrane region" description="Helical" evidence="14">
    <location>
        <begin position="97"/>
        <end position="119"/>
    </location>
</feature>
<keyword evidence="6 14" id="KW-1133">Transmembrane helix</keyword>
<feature type="transmembrane region" description="Helical" evidence="14">
    <location>
        <begin position="198"/>
        <end position="217"/>
    </location>
</feature>
<keyword evidence="9" id="KW-1015">Disulfide bond</keyword>
<dbReference type="AGR" id="ZFIN:ZDB-GENE-070806-84"/>
<proteinExistence type="inferred from homology"/>
<dbReference type="EMBL" id="CU915725">
    <property type="status" value="NOT_ANNOTATED_CDS"/>
    <property type="molecule type" value="Genomic_DNA"/>
</dbReference>
<gene>
    <name evidence="17" type="primary">or63a2</name>
    <name evidence="18" type="synonym">or63h1</name>
</gene>
<reference evidence="16" key="2">
    <citation type="submission" date="2015-11" db="UniProtKB">
        <authorList>
            <consortium name="Ensembl"/>
        </authorList>
    </citation>
    <scope>IDENTIFICATION</scope>
    <source>
        <strain evidence="16">Tuebingen</strain>
    </source>
</reference>
<comment type="subcellular location">
    <subcellularLocation>
        <location evidence="1 14">Cell membrane</location>
        <topology evidence="1 14">Multi-pass membrane protein</topology>
    </subcellularLocation>
</comment>
<dbReference type="PROSITE" id="PS50262">
    <property type="entry name" value="G_PROTEIN_RECEP_F1_2"/>
    <property type="match status" value="1"/>
</dbReference>
<dbReference type="OrthoDB" id="6147321at2759"/>
<dbReference type="Ensembl" id="ENSDART00000163157.3">
    <property type="protein sequence ID" value="ENSDARP00000137773.2"/>
    <property type="gene ID" value="ENSDARG00000105761.2"/>
</dbReference>
<dbReference type="GO" id="GO:0005549">
    <property type="term" value="F:odorant binding"/>
    <property type="evidence" value="ECO:0000318"/>
    <property type="project" value="GO_Central"/>
</dbReference>